<dbReference type="NCBIfam" id="TIGR04183">
    <property type="entry name" value="Por_Secre_tail"/>
    <property type="match status" value="1"/>
</dbReference>
<keyword evidence="1" id="KW-1133">Transmembrane helix</keyword>
<evidence type="ECO:0000259" key="2">
    <source>
        <dbReference type="Pfam" id="PF18962"/>
    </source>
</evidence>
<feature type="domain" description="Secretion system C-terminal sorting" evidence="2">
    <location>
        <begin position="610"/>
        <end position="677"/>
    </location>
</feature>
<dbReference type="Gene3D" id="2.160.20.10">
    <property type="entry name" value="Single-stranded right-handed beta-helix, Pectin lyase-like"/>
    <property type="match status" value="1"/>
</dbReference>
<dbReference type="SUPFAM" id="SSF51126">
    <property type="entry name" value="Pectin lyase-like"/>
    <property type="match status" value="1"/>
</dbReference>
<dbReference type="InterPro" id="IPR011050">
    <property type="entry name" value="Pectin_lyase_fold/virulence"/>
</dbReference>
<dbReference type="InterPro" id="IPR012334">
    <property type="entry name" value="Pectin_lyas_fold"/>
</dbReference>
<dbReference type="Gene3D" id="2.60.40.10">
    <property type="entry name" value="Immunoglobulins"/>
    <property type="match status" value="1"/>
</dbReference>
<protein>
    <submittedName>
        <fullName evidence="3">T9SS type A sorting domain-containing protein</fullName>
    </submittedName>
</protein>
<dbReference type="Pfam" id="PF18962">
    <property type="entry name" value="Por_Secre_tail"/>
    <property type="match status" value="1"/>
</dbReference>
<organism evidence="3 4">
    <name type="scientific">Fulvivirga kasyanovii</name>
    <dbReference type="NCBI Taxonomy" id="396812"/>
    <lineage>
        <taxon>Bacteria</taxon>
        <taxon>Pseudomonadati</taxon>
        <taxon>Bacteroidota</taxon>
        <taxon>Cytophagia</taxon>
        <taxon>Cytophagales</taxon>
        <taxon>Fulvivirgaceae</taxon>
        <taxon>Fulvivirga</taxon>
    </lineage>
</organism>
<dbReference type="InterPro" id="IPR013783">
    <property type="entry name" value="Ig-like_fold"/>
</dbReference>
<evidence type="ECO:0000313" key="3">
    <source>
        <dbReference type="EMBL" id="MTI26510.1"/>
    </source>
</evidence>
<accession>A0ABW9RTY6</accession>
<comment type="caution">
    <text evidence="3">The sequence shown here is derived from an EMBL/GenBank/DDBJ whole genome shotgun (WGS) entry which is preliminary data.</text>
</comment>
<evidence type="ECO:0000256" key="1">
    <source>
        <dbReference type="SAM" id="Phobius"/>
    </source>
</evidence>
<keyword evidence="1" id="KW-0812">Transmembrane</keyword>
<gene>
    <name evidence="3" type="ORF">E1163_16245</name>
</gene>
<sequence length="678" mass="74728">MGFLNLDKIVVNFSASNIKRLLKLKGLKAGNFKHMKKIVFLIFFLLGSMACFANGPVLLFSDIESGPKNGWSTTEPDKGASVTIWGHGFGTTRGSSFVTVNGVDLKVEADYAVWGEHWPTQFFQRITFWLNDSMIDGLGEITVTVDGVESNPLPFTIRPGTIYFITESNPGGTGTLNNPYEVSTANYNWIDNMAPGDIYYFRDSKIYDGEYNGGNSVIWIRNSEQSGTASLPIALLAYPGESPKFTVNSYSVNHNNAVKFDNNYMVYSGFSIDSEWMGAAMHGDFHRFIGNDVVGLKNWHGAGTGIVVTKGDRNILLGNAIHGGNSQNRFDHGVYFSGCSDNGGTELGWNHFYDNDFGRGPIISINHQGDRCATGQILDAHFVFNNIVDCSAQRATAINVYDLSYDEGEEEPEPTYVYNNVFINCGTYDDTDSHVAYAPAMMHNAAGHVRFYNNTLYNSGYIGFRIRPHVTSTYIKNNIVHMSPDFPGPTGNHYTYIDDESVVSLSNNLYYGIGSYSPCTGCPVDSDNVNDSNPLFASPASLNFELQATSPAIDAGTSTLVFEVDPPAYAPITRDLNLLFRGDTPGIGAYESTPEIVSQVDNTNSPDFMIYPNPTSDYIQIKSGDKLAQLSIFNSMGQLVKTIEAPENQVFLDLSSGIYHLVFTTMDNRLLNQKLIVW</sequence>
<dbReference type="EMBL" id="SMLW01000584">
    <property type="protein sequence ID" value="MTI26510.1"/>
    <property type="molecule type" value="Genomic_DNA"/>
</dbReference>
<dbReference type="InterPro" id="IPR026444">
    <property type="entry name" value="Secre_tail"/>
</dbReference>
<name>A0ABW9RTY6_9BACT</name>
<reference evidence="3 4" key="1">
    <citation type="submission" date="2019-02" db="EMBL/GenBank/DDBJ databases">
        <authorList>
            <person name="Goldberg S.R."/>
            <person name="Haltli B.A."/>
            <person name="Correa H."/>
            <person name="Russell K.G."/>
        </authorList>
    </citation>
    <scope>NUCLEOTIDE SEQUENCE [LARGE SCALE GENOMIC DNA]</scope>
    <source>
        <strain evidence="3 4">JCM 16186</strain>
    </source>
</reference>
<feature type="transmembrane region" description="Helical" evidence="1">
    <location>
        <begin position="38"/>
        <end position="60"/>
    </location>
</feature>
<proteinExistence type="predicted"/>
<keyword evidence="4" id="KW-1185">Reference proteome</keyword>
<evidence type="ECO:0000313" key="4">
    <source>
        <dbReference type="Proteomes" id="UP000798808"/>
    </source>
</evidence>
<dbReference type="Proteomes" id="UP000798808">
    <property type="component" value="Unassembled WGS sequence"/>
</dbReference>
<keyword evidence="1" id="KW-0472">Membrane</keyword>